<name>A0A6B0STC1_9EURY</name>
<keyword evidence="3" id="KW-1185">Reference proteome</keyword>
<evidence type="ECO:0000313" key="3">
    <source>
        <dbReference type="Proteomes" id="UP000437065"/>
    </source>
</evidence>
<evidence type="ECO:0000313" key="2">
    <source>
        <dbReference type="EMBL" id="MXR41807.1"/>
    </source>
</evidence>
<proteinExistence type="predicted"/>
<sequence length="62" mass="6853">MAGDDAESRPGTGTATREHTGVADGYREREPAYRLYPLLTHLRYFGGGYLDEVRTTLSALGY</sequence>
<organism evidence="2 3">
    <name type="scientific">Halobaculum saliterrae</name>
    <dbReference type="NCBI Taxonomy" id="2073113"/>
    <lineage>
        <taxon>Archaea</taxon>
        <taxon>Methanobacteriati</taxon>
        <taxon>Methanobacteriota</taxon>
        <taxon>Stenosarchaea group</taxon>
        <taxon>Halobacteria</taxon>
        <taxon>Halobacteriales</taxon>
        <taxon>Haloferacaceae</taxon>
        <taxon>Halobaculum</taxon>
    </lineage>
</organism>
<dbReference type="Gene3D" id="1.20.1270.240">
    <property type="match status" value="1"/>
</dbReference>
<protein>
    <recommendedName>
        <fullName evidence="4">Fructosamine kinase</fullName>
    </recommendedName>
</protein>
<dbReference type="Proteomes" id="UP000437065">
    <property type="component" value="Unassembled WGS sequence"/>
</dbReference>
<evidence type="ECO:0008006" key="4">
    <source>
        <dbReference type="Google" id="ProtNLM"/>
    </source>
</evidence>
<dbReference type="AlphaFoldDB" id="A0A6B0STC1"/>
<reference evidence="2 3" key="1">
    <citation type="submission" date="2019-12" db="EMBL/GenBank/DDBJ databases">
        <title>Isolation and characterization of three novel carbon monoxide-oxidizing members of Halobacteria from salione crusts and soils.</title>
        <authorList>
            <person name="Myers M.R."/>
            <person name="King G.M."/>
        </authorList>
    </citation>
    <scope>NUCLEOTIDE SEQUENCE [LARGE SCALE GENOMIC DNA]</scope>
    <source>
        <strain evidence="2 3">WSA2</strain>
    </source>
</reference>
<feature type="compositionally biased region" description="Basic and acidic residues" evidence="1">
    <location>
        <begin position="16"/>
        <end position="26"/>
    </location>
</feature>
<dbReference type="EMBL" id="WUUS01000006">
    <property type="protein sequence ID" value="MXR41807.1"/>
    <property type="molecule type" value="Genomic_DNA"/>
</dbReference>
<gene>
    <name evidence="2" type="ORF">GRX01_10725</name>
</gene>
<dbReference type="Pfam" id="PF03881">
    <property type="entry name" value="Fructosamin_kin"/>
    <property type="match status" value="1"/>
</dbReference>
<evidence type="ECO:0000256" key="1">
    <source>
        <dbReference type="SAM" id="MobiDB-lite"/>
    </source>
</evidence>
<feature type="region of interest" description="Disordered" evidence="1">
    <location>
        <begin position="1"/>
        <end position="26"/>
    </location>
</feature>
<comment type="caution">
    <text evidence="2">The sequence shown here is derived from an EMBL/GenBank/DDBJ whole genome shotgun (WGS) entry which is preliminary data.</text>
</comment>
<dbReference type="InterPro" id="IPR016477">
    <property type="entry name" value="Fructo-/Ketosamine-3-kinase"/>
</dbReference>
<dbReference type="RefSeq" id="WP_394351380.1">
    <property type="nucleotide sequence ID" value="NZ_WUUS01000006.1"/>
</dbReference>
<accession>A0A6B0STC1</accession>